<evidence type="ECO:0000256" key="2">
    <source>
        <dbReference type="ARBA" id="ARBA00022692"/>
    </source>
</evidence>
<evidence type="ECO:0000256" key="5">
    <source>
        <dbReference type="SAM" id="MobiDB-lite"/>
    </source>
</evidence>
<feature type="compositionally biased region" description="Low complexity" evidence="5">
    <location>
        <begin position="256"/>
        <end position="265"/>
    </location>
</feature>
<evidence type="ECO:0000256" key="6">
    <source>
        <dbReference type="SAM" id="Phobius"/>
    </source>
</evidence>
<feature type="region of interest" description="Disordered" evidence="5">
    <location>
        <begin position="256"/>
        <end position="302"/>
    </location>
</feature>
<dbReference type="SMART" id="SM01417">
    <property type="entry name" value="Solute_trans_a"/>
    <property type="match status" value="1"/>
</dbReference>
<evidence type="ECO:0000256" key="3">
    <source>
        <dbReference type="ARBA" id="ARBA00022989"/>
    </source>
</evidence>
<dbReference type="PANTHER" id="PTHR23423">
    <property type="entry name" value="ORGANIC SOLUTE TRANSPORTER-RELATED"/>
    <property type="match status" value="1"/>
</dbReference>
<keyword evidence="2 6" id="KW-0812">Transmembrane</keyword>
<keyword evidence="4 6" id="KW-0472">Membrane</keyword>
<feature type="compositionally biased region" description="Basic and acidic residues" evidence="5">
    <location>
        <begin position="214"/>
        <end position="233"/>
    </location>
</feature>
<feature type="transmembrane region" description="Helical" evidence="6">
    <location>
        <begin position="88"/>
        <end position="109"/>
    </location>
</feature>
<dbReference type="GO" id="GO:0016020">
    <property type="term" value="C:membrane"/>
    <property type="evidence" value="ECO:0007669"/>
    <property type="project" value="UniProtKB-SubCell"/>
</dbReference>
<dbReference type="Proteomes" id="UP000646548">
    <property type="component" value="Unassembled WGS sequence"/>
</dbReference>
<comment type="subcellular location">
    <subcellularLocation>
        <location evidence="1">Membrane</location>
        <topology evidence="1">Multi-pass membrane protein</topology>
    </subcellularLocation>
</comment>
<proteinExistence type="predicted"/>
<comment type="caution">
    <text evidence="7">The sequence shown here is derived from an EMBL/GenBank/DDBJ whole genome shotgun (WGS) entry which is preliminary data.</text>
</comment>
<dbReference type="InterPro" id="IPR005178">
    <property type="entry name" value="Ostalpha/TMEM184C"/>
</dbReference>
<dbReference type="Pfam" id="PF03619">
    <property type="entry name" value="Solute_trans_a"/>
    <property type="match status" value="1"/>
</dbReference>
<evidence type="ECO:0000313" key="7">
    <source>
        <dbReference type="EMBL" id="KAF6733709.1"/>
    </source>
</evidence>
<gene>
    <name evidence="7" type="ORF">FQA47_015246</name>
</gene>
<sequence length="321" mass="36108">MIRPQRRDVPLSERLGGDLPLPSAVPMGPNISWLPEAPLLGQDQPIFLMTPAAQAVSGFFVWTALILTCHQIYMHLRFYSSPREQRHIVRILFIVPIYAFDSWLSLLFFTNDQYYVYFGTIRDCYEAFVIYNFLSLCYEYLGGESAIMAEIRGKPIESSCVFGTCCLSGTAYSIGFLRFCKQATLQFCVVKPLMAMITVILQAYGKYKDGDFKPLRPDEEHLQQPKGDHEPRRHGPGRHPQLLPGLPAVHAAVHAGAGGAAARLPQPRRGRRPERHGENAPAQLRRRVLDGPSAPRRSGWRTSDLHPLKLLSAKRNAALEL</sequence>
<feature type="transmembrane region" description="Helical" evidence="6">
    <location>
        <begin position="46"/>
        <end position="67"/>
    </location>
</feature>
<protein>
    <submittedName>
        <fullName evidence="7">Transmembrane protein 184B</fullName>
    </submittedName>
</protein>
<evidence type="ECO:0000256" key="1">
    <source>
        <dbReference type="ARBA" id="ARBA00004141"/>
    </source>
</evidence>
<feature type="region of interest" description="Disordered" evidence="5">
    <location>
        <begin position="214"/>
        <end position="244"/>
    </location>
</feature>
<dbReference type="AlphaFoldDB" id="A0A834FG15"/>
<feature type="transmembrane region" description="Helical" evidence="6">
    <location>
        <begin position="183"/>
        <end position="204"/>
    </location>
</feature>
<evidence type="ECO:0000313" key="8">
    <source>
        <dbReference type="Proteomes" id="UP000646548"/>
    </source>
</evidence>
<reference evidence="7" key="1">
    <citation type="journal article" name="BMC Genomics">
        <title>Long-read sequencing and de novo genome assembly of marine medaka (Oryzias melastigma).</title>
        <authorList>
            <person name="Liang P."/>
            <person name="Saqib H.S.A."/>
            <person name="Ni X."/>
            <person name="Shen Y."/>
        </authorList>
    </citation>
    <scope>NUCLEOTIDE SEQUENCE</scope>
    <source>
        <strain evidence="7">Bigg-433</strain>
    </source>
</reference>
<organism evidence="7 8">
    <name type="scientific">Oryzias melastigma</name>
    <name type="common">Marine medaka</name>
    <dbReference type="NCBI Taxonomy" id="30732"/>
    <lineage>
        <taxon>Eukaryota</taxon>
        <taxon>Metazoa</taxon>
        <taxon>Chordata</taxon>
        <taxon>Craniata</taxon>
        <taxon>Vertebrata</taxon>
        <taxon>Euteleostomi</taxon>
        <taxon>Actinopterygii</taxon>
        <taxon>Neopterygii</taxon>
        <taxon>Teleostei</taxon>
        <taxon>Neoteleostei</taxon>
        <taxon>Acanthomorphata</taxon>
        <taxon>Ovalentaria</taxon>
        <taxon>Atherinomorphae</taxon>
        <taxon>Beloniformes</taxon>
        <taxon>Adrianichthyidae</taxon>
        <taxon>Oryziinae</taxon>
        <taxon>Oryzias</taxon>
    </lineage>
</organism>
<evidence type="ECO:0000256" key="4">
    <source>
        <dbReference type="ARBA" id="ARBA00023136"/>
    </source>
</evidence>
<accession>A0A834FG15</accession>
<keyword evidence="3 6" id="KW-1133">Transmembrane helix</keyword>
<dbReference type="EMBL" id="WKFB01000152">
    <property type="protein sequence ID" value="KAF6733709.1"/>
    <property type="molecule type" value="Genomic_DNA"/>
</dbReference>
<name>A0A834FG15_ORYME</name>